<comment type="caution">
    <text evidence="5">The sequence shown here is derived from an EMBL/GenBank/DDBJ whole genome shotgun (WGS) entry which is preliminary data.</text>
</comment>
<dbReference type="PANTHER" id="PTHR43537:SF49">
    <property type="entry name" value="TRANSCRIPTIONAL REGULATORY PROTEIN"/>
    <property type="match status" value="1"/>
</dbReference>
<evidence type="ECO:0000256" key="3">
    <source>
        <dbReference type="ARBA" id="ARBA00023163"/>
    </source>
</evidence>
<gene>
    <name evidence="5" type="ORF">DI396_08755</name>
</gene>
<keyword evidence="2" id="KW-0238">DNA-binding</keyword>
<dbReference type="InterPro" id="IPR000524">
    <property type="entry name" value="Tscrpt_reg_HTH_GntR"/>
</dbReference>
<dbReference type="PANTHER" id="PTHR43537">
    <property type="entry name" value="TRANSCRIPTIONAL REGULATOR, GNTR FAMILY"/>
    <property type="match status" value="1"/>
</dbReference>
<dbReference type="Gene3D" id="1.10.10.10">
    <property type="entry name" value="Winged helix-like DNA-binding domain superfamily/Winged helix DNA-binding domain"/>
    <property type="match status" value="1"/>
</dbReference>
<dbReference type="Proteomes" id="UP000248012">
    <property type="component" value="Unassembled WGS sequence"/>
</dbReference>
<proteinExistence type="predicted"/>
<accession>A0A2V4MLI8</accession>
<dbReference type="GO" id="GO:0003677">
    <property type="term" value="F:DNA binding"/>
    <property type="evidence" value="ECO:0007669"/>
    <property type="project" value="UniProtKB-KW"/>
</dbReference>
<dbReference type="GO" id="GO:0003700">
    <property type="term" value="F:DNA-binding transcription factor activity"/>
    <property type="evidence" value="ECO:0007669"/>
    <property type="project" value="InterPro"/>
</dbReference>
<dbReference type="InterPro" id="IPR011711">
    <property type="entry name" value="GntR_C"/>
</dbReference>
<dbReference type="EMBL" id="QFVT01000005">
    <property type="protein sequence ID" value="PYC47531.1"/>
    <property type="molecule type" value="Genomic_DNA"/>
</dbReference>
<keyword evidence="6" id="KW-1185">Reference proteome</keyword>
<dbReference type="SMART" id="SM00345">
    <property type="entry name" value="HTH_GNTR"/>
    <property type="match status" value="1"/>
</dbReference>
<evidence type="ECO:0000256" key="2">
    <source>
        <dbReference type="ARBA" id="ARBA00023125"/>
    </source>
</evidence>
<dbReference type="InterPro" id="IPR036390">
    <property type="entry name" value="WH_DNA-bd_sf"/>
</dbReference>
<dbReference type="PRINTS" id="PR00035">
    <property type="entry name" value="HTHGNTR"/>
</dbReference>
<evidence type="ECO:0000313" key="6">
    <source>
        <dbReference type="Proteomes" id="UP000248012"/>
    </source>
</evidence>
<dbReference type="OrthoDB" id="7618373at2"/>
<evidence type="ECO:0000313" key="5">
    <source>
        <dbReference type="EMBL" id="PYC47531.1"/>
    </source>
</evidence>
<sequence length="225" mass="24823">MDADNPTLSGDAKERFEQLSDCLLRRICLLDYPPGTRLSEADLAAEFGTSRTPIRRALARLEDAGLLQSQHGVGTLVTDVSLTEMARTYELRCELAGLVGRLSPVTITTAHQKQITEFSQRAAALLASPDARRFAALNMDFFIFGTELTENQALRDMSLRLYYHTARIWLQSIPQLDLARETAIFSGEITQIGEAIAASDPLAAAMIRQAHISLCVVRLKKFAQG</sequence>
<dbReference type="SUPFAM" id="SSF48008">
    <property type="entry name" value="GntR ligand-binding domain-like"/>
    <property type="match status" value="1"/>
</dbReference>
<keyword evidence="1" id="KW-0805">Transcription regulation</keyword>
<dbReference type="Gene3D" id="1.20.120.530">
    <property type="entry name" value="GntR ligand-binding domain-like"/>
    <property type="match status" value="1"/>
</dbReference>
<name>A0A2V4MLI8_9RHOB</name>
<dbReference type="SUPFAM" id="SSF46785">
    <property type="entry name" value="Winged helix' DNA-binding domain"/>
    <property type="match status" value="1"/>
</dbReference>
<protein>
    <submittedName>
        <fullName evidence="5">GntR family transcriptional regulator</fullName>
    </submittedName>
</protein>
<dbReference type="InterPro" id="IPR036388">
    <property type="entry name" value="WH-like_DNA-bd_sf"/>
</dbReference>
<evidence type="ECO:0000259" key="4">
    <source>
        <dbReference type="PROSITE" id="PS50949"/>
    </source>
</evidence>
<reference evidence="5 6" key="1">
    <citation type="submission" date="2018-05" db="EMBL/GenBank/DDBJ databases">
        <title>Oceanovita maritima gen. nov., sp. nov., a marine bacterium in the family Rhodobacteraceae isolated from surface seawater of Lundu port Xiamen, China.</title>
        <authorList>
            <person name="Hetharua B.H."/>
            <person name="Min D."/>
            <person name="Liao H."/>
            <person name="Tian Y."/>
        </authorList>
    </citation>
    <scope>NUCLEOTIDE SEQUENCE [LARGE SCALE GENOMIC DNA]</scope>
    <source>
        <strain evidence="5 6">FSX-11</strain>
    </source>
</reference>
<dbReference type="InterPro" id="IPR008920">
    <property type="entry name" value="TF_FadR/GntR_C"/>
</dbReference>
<dbReference type="RefSeq" id="WP_110795840.1">
    <property type="nucleotide sequence ID" value="NZ_KZ826484.1"/>
</dbReference>
<dbReference type="Pfam" id="PF07729">
    <property type="entry name" value="FCD"/>
    <property type="match status" value="1"/>
</dbReference>
<dbReference type="Pfam" id="PF00392">
    <property type="entry name" value="GntR"/>
    <property type="match status" value="1"/>
</dbReference>
<dbReference type="PROSITE" id="PS50949">
    <property type="entry name" value="HTH_GNTR"/>
    <property type="match status" value="1"/>
</dbReference>
<dbReference type="AlphaFoldDB" id="A0A2V4MLI8"/>
<organism evidence="5 6">
    <name type="scientific">Litorivita pollutaquae</name>
    <dbReference type="NCBI Taxonomy" id="2200892"/>
    <lineage>
        <taxon>Bacteria</taxon>
        <taxon>Pseudomonadati</taxon>
        <taxon>Pseudomonadota</taxon>
        <taxon>Alphaproteobacteria</taxon>
        <taxon>Rhodobacterales</taxon>
        <taxon>Paracoccaceae</taxon>
        <taxon>Litorivita</taxon>
    </lineage>
</organism>
<feature type="domain" description="HTH gntR-type" evidence="4">
    <location>
        <begin position="13"/>
        <end position="80"/>
    </location>
</feature>
<evidence type="ECO:0000256" key="1">
    <source>
        <dbReference type="ARBA" id="ARBA00023015"/>
    </source>
</evidence>
<keyword evidence="3" id="KW-0804">Transcription</keyword>
<dbReference type="CDD" id="cd07377">
    <property type="entry name" value="WHTH_GntR"/>
    <property type="match status" value="1"/>
</dbReference>